<keyword evidence="2" id="KW-0472">Membrane</keyword>
<organism evidence="3 4">
    <name type="scientific">Tautonia plasticadhaerens</name>
    <dbReference type="NCBI Taxonomy" id="2527974"/>
    <lineage>
        <taxon>Bacteria</taxon>
        <taxon>Pseudomonadati</taxon>
        <taxon>Planctomycetota</taxon>
        <taxon>Planctomycetia</taxon>
        <taxon>Isosphaerales</taxon>
        <taxon>Isosphaeraceae</taxon>
        <taxon>Tautonia</taxon>
    </lineage>
</organism>
<evidence type="ECO:0000256" key="1">
    <source>
        <dbReference type="SAM" id="MobiDB-lite"/>
    </source>
</evidence>
<feature type="transmembrane region" description="Helical" evidence="2">
    <location>
        <begin position="88"/>
        <end position="108"/>
    </location>
</feature>
<evidence type="ECO:0000313" key="4">
    <source>
        <dbReference type="Proteomes" id="UP000317835"/>
    </source>
</evidence>
<feature type="region of interest" description="Disordered" evidence="1">
    <location>
        <begin position="1"/>
        <end position="21"/>
    </location>
</feature>
<feature type="compositionally biased region" description="Low complexity" evidence="1">
    <location>
        <begin position="8"/>
        <end position="21"/>
    </location>
</feature>
<evidence type="ECO:0000313" key="3">
    <source>
        <dbReference type="EMBL" id="QDV32619.1"/>
    </source>
</evidence>
<feature type="transmembrane region" description="Helical" evidence="2">
    <location>
        <begin position="115"/>
        <end position="136"/>
    </location>
</feature>
<evidence type="ECO:0000256" key="2">
    <source>
        <dbReference type="SAM" id="Phobius"/>
    </source>
</evidence>
<reference evidence="3 4" key="1">
    <citation type="submission" date="2019-02" db="EMBL/GenBank/DDBJ databases">
        <title>Deep-cultivation of Planctomycetes and their phenomic and genomic characterization uncovers novel biology.</title>
        <authorList>
            <person name="Wiegand S."/>
            <person name="Jogler M."/>
            <person name="Boedeker C."/>
            <person name="Pinto D."/>
            <person name="Vollmers J."/>
            <person name="Rivas-Marin E."/>
            <person name="Kohn T."/>
            <person name="Peeters S.H."/>
            <person name="Heuer A."/>
            <person name="Rast P."/>
            <person name="Oberbeckmann S."/>
            <person name="Bunk B."/>
            <person name="Jeske O."/>
            <person name="Meyerdierks A."/>
            <person name="Storesund J.E."/>
            <person name="Kallscheuer N."/>
            <person name="Luecker S."/>
            <person name="Lage O.M."/>
            <person name="Pohl T."/>
            <person name="Merkel B.J."/>
            <person name="Hornburger P."/>
            <person name="Mueller R.-W."/>
            <person name="Bruemmer F."/>
            <person name="Labrenz M."/>
            <person name="Spormann A.M."/>
            <person name="Op den Camp H."/>
            <person name="Overmann J."/>
            <person name="Amann R."/>
            <person name="Jetten M.S.M."/>
            <person name="Mascher T."/>
            <person name="Medema M.H."/>
            <person name="Devos D.P."/>
            <person name="Kaster A.-K."/>
            <person name="Ovreas L."/>
            <person name="Rohde M."/>
            <person name="Galperin M.Y."/>
            <person name="Jogler C."/>
        </authorList>
    </citation>
    <scope>NUCLEOTIDE SEQUENCE [LARGE SCALE GENOMIC DNA]</scope>
    <source>
        <strain evidence="3 4">ElP</strain>
    </source>
</reference>
<keyword evidence="2" id="KW-1133">Transmembrane helix</keyword>
<proteinExistence type="predicted"/>
<feature type="transmembrane region" description="Helical" evidence="2">
    <location>
        <begin position="26"/>
        <end position="44"/>
    </location>
</feature>
<dbReference type="AlphaFoldDB" id="A0A518GVN0"/>
<sequence length="178" mass="18729">MPTKRAPSRAQAAASASGPHPGASPMLNAALVLVAFGYGLALLVDRRELSWPPRELLASLTTLAGCLAMVGPLLLWRRGAAEGTLGELIWMVGGLVLWAFNLSALALGRTRGLDWAAPVGPEVLGPVMVALMIGGWRTGRVAWSWTWTSVTGWVLGLIWIGMGVLALLPDRSSIPGLS</sequence>
<accession>A0A518GVN0</accession>
<name>A0A518GVN0_9BACT</name>
<dbReference type="Proteomes" id="UP000317835">
    <property type="component" value="Chromosome"/>
</dbReference>
<keyword evidence="2" id="KW-0812">Transmembrane</keyword>
<dbReference type="OrthoDB" id="278615at2"/>
<protein>
    <submittedName>
        <fullName evidence="3">Uncharacterized protein</fullName>
    </submittedName>
</protein>
<dbReference type="RefSeq" id="WP_145266848.1">
    <property type="nucleotide sequence ID" value="NZ_CP036426.1"/>
</dbReference>
<gene>
    <name evidence="3" type="ORF">ElP_04540</name>
</gene>
<keyword evidence="4" id="KW-1185">Reference proteome</keyword>
<feature type="transmembrane region" description="Helical" evidence="2">
    <location>
        <begin position="142"/>
        <end position="168"/>
    </location>
</feature>
<dbReference type="KEGG" id="tpla:ElP_04540"/>
<dbReference type="EMBL" id="CP036426">
    <property type="protein sequence ID" value="QDV32619.1"/>
    <property type="molecule type" value="Genomic_DNA"/>
</dbReference>
<feature type="transmembrane region" description="Helical" evidence="2">
    <location>
        <begin position="56"/>
        <end position="76"/>
    </location>
</feature>